<dbReference type="GO" id="GO:0051287">
    <property type="term" value="F:NAD binding"/>
    <property type="evidence" value="ECO:0007669"/>
    <property type="project" value="InterPro"/>
</dbReference>
<comment type="similarity">
    <text evidence="1">Belongs to the class-II pyridine nucleotide-disulfide oxidoreductase family.</text>
</comment>
<evidence type="ECO:0000256" key="6">
    <source>
        <dbReference type="ARBA" id="ARBA00023027"/>
    </source>
</evidence>
<dbReference type="InterPro" id="IPR044141">
    <property type="entry name" value="AhpF_NTD_C"/>
</dbReference>
<accession>A0A379E2C7</accession>
<dbReference type="RefSeq" id="WP_025067867.1">
    <property type="nucleotide sequence ID" value="NZ_UGTM01000001.1"/>
</dbReference>
<dbReference type="SUPFAM" id="SSF51905">
    <property type="entry name" value="FAD/NAD(P)-binding domain"/>
    <property type="match status" value="1"/>
</dbReference>
<evidence type="ECO:0000313" key="14">
    <source>
        <dbReference type="Proteomes" id="UP000255469"/>
    </source>
</evidence>
<feature type="disulfide bond" description="Redox-active" evidence="10">
    <location>
        <begin position="342"/>
        <end position="345"/>
    </location>
</feature>
<dbReference type="CDD" id="cd03026">
    <property type="entry name" value="AhpF_NTD_C"/>
    <property type="match status" value="1"/>
</dbReference>
<dbReference type="AlphaFoldDB" id="A0A379E2C7"/>
<gene>
    <name evidence="13" type="primary">ahpF</name>
    <name evidence="13" type="ORF">NCTC13067_00101</name>
</gene>
<keyword evidence="6 9" id="KW-0520">NAD</keyword>
<reference evidence="13 14" key="1">
    <citation type="submission" date="2018-06" db="EMBL/GenBank/DDBJ databases">
        <authorList>
            <consortium name="Pathogen Informatics"/>
            <person name="Doyle S."/>
        </authorList>
    </citation>
    <scope>NUCLEOTIDE SEQUENCE [LARGE SCALE GENOMIC DNA]</scope>
    <source>
        <strain evidence="13 14">NCTC13067</strain>
    </source>
</reference>
<dbReference type="PRINTS" id="PR00368">
    <property type="entry name" value="FADPNR"/>
</dbReference>
<name>A0A379E2C7_9BACT</name>
<evidence type="ECO:0000256" key="2">
    <source>
        <dbReference type="ARBA" id="ARBA00011738"/>
    </source>
</evidence>
<keyword evidence="5 13" id="KW-0560">Oxidoreductase</keyword>
<dbReference type="Pfam" id="PF07992">
    <property type="entry name" value="Pyr_redox_2"/>
    <property type="match status" value="1"/>
</dbReference>
<dbReference type="InterPro" id="IPR044142">
    <property type="entry name" value="AhpF_NTD_N"/>
</dbReference>
<comment type="subunit">
    <text evidence="2">Homodimer.</text>
</comment>
<feature type="binding site" evidence="9">
    <location>
        <begin position="214"/>
        <end position="229"/>
    </location>
    <ligand>
        <name>FAD</name>
        <dbReference type="ChEBI" id="CHEBI:57692"/>
    </ligand>
</feature>
<dbReference type="InterPro" id="IPR036249">
    <property type="entry name" value="Thioredoxin-like_sf"/>
</dbReference>
<keyword evidence="4 9" id="KW-0274">FAD</keyword>
<dbReference type="GO" id="GO:0016668">
    <property type="term" value="F:oxidoreductase activity, acting on a sulfur group of donors, NAD(P) as acceptor"/>
    <property type="evidence" value="ECO:0007669"/>
    <property type="project" value="UniProtKB-ARBA"/>
</dbReference>
<dbReference type="CDD" id="cd02974">
    <property type="entry name" value="AhpF_NTD_N"/>
    <property type="match status" value="1"/>
</dbReference>
<proteinExistence type="inferred from homology"/>
<feature type="domain" description="FAD/NAD(P)-binding" evidence="11">
    <location>
        <begin position="213"/>
        <end position="501"/>
    </location>
</feature>
<protein>
    <submittedName>
        <fullName evidence="13">NADH dehydrogenase</fullName>
        <ecNumber evidence="13">1.6.99.3</ecNumber>
    </submittedName>
</protein>
<evidence type="ECO:0000256" key="10">
    <source>
        <dbReference type="PIRSR" id="PIRSR000238-2"/>
    </source>
</evidence>
<dbReference type="GO" id="GO:0102039">
    <property type="term" value="F:NADH-dependent peroxiredoxin activity"/>
    <property type="evidence" value="ECO:0007669"/>
    <property type="project" value="InterPro"/>
</dbReference>
<comment type="cofactor">
    <cofactor evidence="9">
        <name>FAD</name>
        <dbReference type="ChEBI" id="CHEBI:57692"/>
    </cofactor>
    <text evidence="9">Binds 1 FAD per subunit.</text>
</comment>
<feature type="binding site" evidence="9">
    <location>
        <begin position="354"/>
        <end position="368"/>
    </location>
    <ligand>
        <name>NAD(+)</name>
        <dbReference type="ChEBI" id="CHEBI:57540"/>
    </ligand>
</feature>
<evidence type="ECO:0000259" key="11">
    <source>
        <dbReference type="Pfam" id="PF07992"/>
    </source>
</evidence>
<dbReference type="NCBIfam" id="TIGR03140">
    <property type="entry name" value="AhpF"/>
    <property type="match status" value="1"/>
</dbReference>
<dbReference type="InterPro" id="IPR012081">
    <property type="entry name" value="Alkyl_hydroperoxide_Rdtase_suF"/>
</dbReference>
<keyword evidence="9" id="KW-0521">NADP</keyword>
<evidence type="ECO:0000256" key="1">
    <source>
        <dbReference type="ARBA" id="ARBA00009333"/>
    </source>
</evidence>
<dbReference type="PANTHER" id="PTHR48105">
    <property type="entry name" value="THIOREDOXIN REDUCTASE 1-RELATED-RELATED"/>
    <property type="match status" value="1"/>
</dbReference>
<evidence type="ECO:0000313" key="13">
    <source>
        <dbReference type="EMBL" id="SUB86464.1"/>
    </source>
</evidence>
<keyword evidence="3" id="KW-0285">Flavoprotein</keyword>
<dbReference type="PRINTS" id="PR00469">
    <property type="entry name" value="PNDRDTASEII"/>
</dbReference>
<organism evidence="13 14">
    <name type="scientific">Prevotella denticola</name>
    <dbReference type="NCBI Taxonomy" id="28129"/>
    <lineage>
        <taxon>Bacteria</taxon>
        <taxon>Pseudomonadati</taxon>
        <taxon>Bacteroidota</taxon>
        <taxon>Bacteroidia</taxon>
        <taxon>Bacteroidales</taxon>
        <taxon>Prevotellaceae</taxon>
        <taxon>Prevotella</taxon>
    </lineage>
</organism>
<dbReference type="InterPro" id="IPR012336">
    <property type="entry name" value="Thioredoxin-like_fold"/>
</dbReference>
<keyword evidence="7 10" id="KW-1015">Disulfide bond</keyword>
<dbReference type="PROSITE" id="PS51354">
    <property type="entry name" value="GLUTAREDOXIN_2"/>
    <property type="match status" value="1"/>
</dbReference>
<dbReference type="InterPro" id="IPR008255">
    <property type="entry name" value="Pyr_nucl-diS_OxRdtase_2_AS"/>
</dbReference>
<dbReference type="GO" id="GO:0000302">
    <property type="term" value="P:response to reactive oxygen species"/>
    <property type="evidence" value="ECO:0007669"/>
    <property type="project" value="InterPro"/>
</dbReference>
<dbReference type="EC" id="1.6.99.3" evidence="13"/>
<dbReference type="Gene3D" id="3.40.30.80">
    <property type="match status" value="1"/>
</dbReference>
<dbReference type="Gene3D" id="3.50.50.60">
    <property type="entry name" value="FAD/NAD(P)-binding domain"/>
    <property type="match status" value="2"/>
</dbReference>
<dbReference type="GO" id="GO:0050660">
    <property type="term" value="F:flavin adenine dinucleotide binding"/>
    <property type="evidence" value="ECO:0007669"/>
    <property type="project" value="InterPro"/>
</dbReference>
<dbReference type="EMBL" id="UGTM01000001">
    <property type="protein sequence ID" value="SUB86464.1"/>
    <property type="molecule type" value="Genomic_DNA"/>
</dbReference>
<sequence length="519" mass="55208">MLDPDILKQVRSVFSSLSSDITLSVVRNSEEAQSAEFSAFVEDIASVSDRISTVCQEGERFSFSILRNGEATGISFRGIPNGHEFTSLLLAILNADGQGKNLPDEAVAARIKALKGEIRLQTYVSLTCTNCPDVVQALNVMALINPRISHEMVDGGLYQDEIERLGIQGVPAVYVNGEPLHVGRGDLVVLLQELEDKVGTDHDGEAVLPVRTYDVLVLGGGPAGVSAAIYSARKGLKVAVVAERIGGQVNDTTGIENLVSVARTTGTQLAADFRTHLSDYPIDIFDNRQVVAANLKDRQKTVSVRGGETFAAPAVVIATGAGWRRLGLAGEERYIGYGEHFCPHCDGPFYKGKDVAVIGGGNSGIEAAIDLAGICRHVTVLEFAEALRADEVLQRKVAGLPNVEVFLSAQTTALLGDGQKLSGITVKDRISGEESNIPLDGVFVQIGLSPNSDVFRNEVELTSRKEIVIDVANRTSLPGVYAAGDVTTVPYKQIAIALGEGAKAALSAFEDRIRGVIIG</sequence>
<dbReference type="InterPro" id="IPR036188">
    <property type="entry name" value="FAD/NAD-bd_sf"/>
</dbReference>
<dbReference type="PROSITE" id="PS00573">
    <property type="entry name" value="PYRIDINE_REDOX_2"/>
    <property type="match status" value="1"/>
</dbReference>
<evidence type="ECO:0000259" key="12">
    <source>
        <dbReference type="Pfam" id="PF13192"/>
    </source>
</evidence>
<evidence type="ECO:0000256" key="8">
    <source>
        <dbReference type="ARBA" id="ARBA00023284"/>
    </source>
</evidence>
<dbReference type="Pfam" id="PF13192">
    <property type="entry name" value="Thioredoxin_3"/>
    <property type="match status" value="1"/>
</dbReference>
<keyword evidence="8 10" id="KW-0676">Redox-active center</keyword>
<evidence type="ECO:0000256" key="3">
    <source>
        <dbReference type="ARBA" id="ARBA00022630"/>
    </source>
</evidence>
<dbReference type="SUPFAM" id="SSF52833">
    <property type="entry name" value="Thioredoxin-like"/>
    <property type="match status" value="2"/>
</dbReference>
<dbReference type="InterPro" id="IPR050097">
    <property type="entry name" value="Ferredoxin-NADP_redctase_2"/>
</dbReference>
<evidence type="ECO:0000256" key="9">
    <source>
        <dbReference type="PIRSR" id="PIRSR000238-1"/>
    </source>
</evidence>
<dbReference type="PIRSF" id="PIRSF000238">
    <property type="entry name" value="AhpF"/>
    <property type="match status" value="1"/>
</dbReference>
<evidence type="ECO:0000256" key="4">
    <source>
        <dbReference type="ARBA" id="ARBA00022827"/>
    </source>
</evidence>
<feature type="domain" description="Thioredoxin-like fold" evidence="12">
    <location>
        <begin position="124"/>
        <end position="184"/>
    </location>
</feature>
<dbReference type="Proteomes" id="UP000255469">
    <property type="component" value="Unassembled WGS sequence"/>
</dbReference>
<evidence type="ECO:0000256" key="7">
    <source>
        <dbReference type="ARBA" id="ARBA00023157"/>
    </source>
</evidence>
<feature type="binding site" evidence="9">
    <location>
        <begin position="475"/>
        <end position="485"/>
    </location>
    <ligand>
        <name>FAD</name>
        <dbReference type="ChEBI" id="CHEBI:57692"/>
    </ligand>
</feature>
<dbReference type="InterPro" id="IPR023753">
    <property type="entry name" value="FAD/NAD-binding_dom"/>
</dbReference>
<evidence type="ECO:0000256" key="5">
    <source>
        <dbReference type="ARBA" id="ARBA00023002"/>
    </source>
</evidence>